<evidence type="ECO:0000256" key="1">
    <source>
        <dbReference type="SAM" id="MobiDB-lite"/>
    </source>
</evidence>
<feature type="region of interest" description="Disordered" evidence="1">
    <location>
        <begin position="88"/>
        <end position="122"/>
    </location>
</feature>
<proteinExistence type="predicted"/>
<keyword evidence="3" id="KW-1185">Reference proteome</keyword>
<accession>A0ABN8IQH8</accession>
<name>A0ABN8IQH8_9NEOP</name>
<feature type="non-terminal residue" evidence="2">
    <location>
        <position position="122"/>
    </location>
</feature>
<reference evidence="2" key="1">
    <citation type="submission" date="2022-03" db="EMBL/GenBank/DDBJ databases">
        <authorList>
            <person name="Martin H S."/>
        </authorList>
    </citation>
    <scope>NUCLEOTIDE SEQUENCE</scope>
</reference>
<feature type="compositionally biased region" description="Pro residues" evidence="1">
    <location>
        <begin position="38"/>
        <end position="53"/>
    </location>
</feature>
<evidence type="ECO:0000313" key="2">
    <source>
        <dbReference type="EMBL" id="CAH2062397.1"/>
    </source>
</evidence>
<dbReference type="EMBL" id="OW152841">
    <property type="protein sequence ID" value="CAH2062397.1"/>
    <property type="molecule type" value="Genomic_DNA"/>
</dbReference>
<protein>
    <submittedName>
        <fullName evidence="2">Uncharacterized protein</fullName>
    </submittedName>
</protein>
<feature type="region of interest" description="Disordered" evidence="1">
    <location>
        <begin position="1"/>
        <end position="76"/>
    </location>
</feature>
<sequence>MSDKGDSPTHHRKREKRTPAVVDRPLAARNLFTGEQPTPLPPIRSKAPSPPPAATTEEHLPSAPDYEPTPGKAPTVTTRIFVGPAYEHARATNPLPPRPAKAPHRSITLRETPTRRRRGIYT</sequence>
<organism evidence="2 3">
    <name type="scientific">Iphiclides podalirius</name>
    <name type="common">scarce swallowtail</name>
    <dbReference type="NCBI Taxonomy" id="110791"/>
    <lineage>
        <taxon>Eukaryota</taxon>
        <taxon>Metazoa</taxon>
        <taxon>Ecdysozoa</taxon>
        <taxon>Arthropoda</taxon>
        <taxon>Hexapoda</taxon>
        <taxon>Insecta</taxon>
        <taxon>Pterygota</taxon>
        <taxon>Neoptera</taxon>
        <taxon>Endopterygota</taxon>
        <taxon>Lepidoptera</taxon>
        <taxon>Glossata</taxon>
        <taxon>Ditrysia</taxon>
        <taxon>Papilionoidea</taxon>
        <taxon>Papilionidae</taxon>
        <taxon>Papilioninae</taxon>
        <taxon>Iphiclides</taxon>
    </lineage>
</organism>
<dbReference type="Proteomes" id="UP000837857">
    <property type="component" value="Chromosome 29"/>
</dbReference>
<gene>
    <name evidence="2" type="ORF">IPOD504_LOCUS11942</name>
</gene>
<evidence type="ECO:0000313" key="3">
    <source>
        <dbReference type="Proteomes" id="UP000837857"/>
    </source>
</evidence>